<dbReference type="AlphaFoldDB" id="A0A6G1H456"/>
<dbReference type="Proteomes" id="UP000800041">
    <property type="component" value="Unassembled WGS sequence"/>
</dbReference>
<sequence>MASTTGCNAKCLRGVHNYARIITQERPTSISTSIAFLHSAQIEQHACKKKPAISDDASPCPKDVDAAATPHQKPHGTAEQDQDTHHLRKADSAANSALVLLPKFYLPSARCTLQSGRSTRYLPYHVSPLPQHPPSSLGNSLTCRNRISVESSQRHAKIGPVVEEIYAEIFWGEGAKM</sequence>
<dbReference type="EMBL" id="ML977151">
    <property type="protein sequence ID" value="KAF1987748.1"/>
    <property type="molecule type" value="Genomic_DNA"/>
</dbReference>
<proteinExistence type="predicted"/>
<organism evidence="2 3">
    <name type="scientific">Aulographum hederae CBS 113979</name>
    <dbReference type="NCBI Taxonomy" id="1176131"/>
    <lineage>
        <taxon>Eukaryota</taxon>
        <taxon>Fungi</taxon>
        <taxon>Dikarya</taxon>
        <taxon>Ascomycota</taxon>
        <taxon>Pezizomycotina</taxon>
        <taxon>Dothideomycetes</taxon>
        <taxon>Pleosporomycetidae</taxon>
        <taxon>Aulographales</taxon>
        <taxon>Aulographaceae</taxon>
    </lineage>
</organism>
<evidence type="ECO:0000256" key="1">
    <source>
        <dbReference type="SAM" id="MobiDB-lite"/>
    </source>
</evidence>
<keyword evidence="3" id="KW-1185">Reference proteome</keyword>
<protein>
    <submittedName>
        <fullName evidence="2">Uncharacterized protein</fullName>
    </submittedName>
</protein>
<reference evidence="2" key="1">
    <citation type="journal article" date="2020" name="Stud. Mycol.">
        <title>101 Dothideomycetes genomes: a test case for predicting lifestyles and emergence of pathogens.</title>
        <authorList>
            <person name="Haridas S."/>
            <person name="Albert R."/>
            <person name="Binder M."/>
            <person name="Bloem J."/>
            <person name="Labutti K."/>
            <person name="Salamov A."/>
            <person name="Andreopoulos B."/>
            <person name="Baker S."/>
            <person name="Barry K."/>
            <person name="Bills G."/>
            <person name="Bluhm B."/>
            <person name="Cannon C."/>
            <person name="Castanera R."/>
            <person name="Culley D."/>
            <person name="Daum C."/>
            <person name="Ezra D."/>
            <person name="Gonzalez J."/>
            <person name="Henrissat B."/>
            <person name="Kuo A."/>
            <person name="Liang C."/>
            <person name="Lipzen A."/>
            <person name="Lutzoni F."/>
            <person name="Magnuson J."/>
            <person name="Mondo S."/>
            <person name="Nolan M."/>
            <person name="Ohm R."/>
            <person name="Pangilinan J."/>
            <person name="Park H.-J."/>
            <person name="Ramirez L."/>
            <person name="Alfaro M."/>
            <person name="Sun H."/>
            <person name="Tritt A."/>
            <person name="Yoshinaga Y."/>
            <person name="Zwiers L.-H."/>
            <person name="Turgeon B."/>
            <person name="Goodwin S."/>
            <person name="Spatafora J."/>
            <person name="Crous P."/>
            <person name="Grigoriev I."/>
        </authorList>
    </citation>
    <scope>NUCLEOTIDE SEQUENCE</scope>
    <source>
        <strain evidence="2">CBS 113979</strain>
    </source>
</reference>
<gene>
    <name evidence="2" type="ORF">K402DRAFT_44747</name>
</gene>
<evidence type="ECO:0000313" key="3">
    <source>
        <dbReference type="Proteomes" id="UP000800041"/>
    </source>
</evidence>
<evidence type="ECO:0000313" key="2">
    <source>
        <dbReference type="EMBL" id="KAF1987748.1"/>
    </source>
</evidence>
<feature type="region of interest" description="Disordered" evidence="1">
    <location>
        <begin position="52"/>
        <end position="89"/>
    </location>
</feature>
<feature type="compositionally biased region" description="Basic and acidic residues" evidence="1">
    <location>
        <begin position="76"/>
        <end position="89"/>
    </location>
</feature>
<accession>A0A6G1H456</accession>
<name>A0A6G1H456_9PEZI</name>